<comment type="caution">
    <text evidence="8">The sequence shown here is derived from an EMBL/GenBank/DDBJ whole genome shotgun (WGS) entry which is preliminary data.</text>
</comment>
<feature type="transmembrane region" description="Helical" evidence="6">
    <location>
        <begin position="433"/>
        <end position="461"/>
    </location>
</feature>
<reference evidence="8 9" key="1">
    <citation type="journal article" date="2013" name="Nature">
        <title>Anaerobic oxidation of methane coupled to nitrate reduction in a novel archaeal lineage.</title>
        <authorList>
            <person name="Haroon M.F."/>
            <person name="Hu S."/>
            <person name="Shi Y."/>
            <person name="Imelfort M."/>
            <person name="Keller J."/>
            <person name="Hugenholtz P."/>
            <person name="Yuan Z."/>
            <person name="Tyson G.W."/>
        </authorList>
    </citation>
    <scope>NUCLEOTIDE SEQUENCE [LARGE SCALE GENOMIC DNA]</scope>
    <source>
        <strain evidence="8 9">ANME-2d</strain>
    </source>
</reference>
<feature type="transmembrane region" description="Helical" evidence="6">
    <location>
        <begin position="22"/>
        <end position="41"/>
    </location>
</feature>
<keyword evidence="8" id="KW-0966">Cell projection</keyword>
<feature type="transmembrane region" description="Helical" evidence="6">
    <location>
        <begin position="47"/>
        <end position="69"/>
    </location>
</feature>
<dbReference type="InterPro" id="IPR018076">
    <property type="entry name" value="T2SS_GspF_dom"/>
</dbReference>
<evidence type="ECO:0000256" key="1">
    <source>
        <dbReference type="ARBA" id="ARBA00004651"/>
    </source>
</evidence>
<gene>
    <name evidence="8" type="ORF">ANME2D_03163</name>
</gene>
<dbReference type="Proteomes" id="UP000027153">
    <property type="component" value="Unassembled WGS sequence"/>
</dbReference>
<keyword evidence="8" id="KW-0282">Flagellum</keyword>
<accession>A0A062UVS9</accession>
<evidence type="ECO:0000256" key="4">
    <source>
        <dbReference type="ARBA" id="ARBA00022989"/>
    </source>
</evidence>
<feature type="transmembrane region" description="Helical" evidence="6">
    <location>
        <begin position="297"/>
        <end position="314"/>
    </location>
</feature>
<dbReference type="PANTHER" id="PTHR35402">
    <property type="entry name" value="INTEGRAL MEMBRANE PROTEIN-RELATED"/>
    <property type="match status" value="1"/>
</dbReference>
<keyword evidence="3 6" id="KW-0812">Transmembrane</keyword>
<name>A0A062UVS9_9EURY</name>
<keyword evidence="5 6" id="KW-0472">Membrane</keyword>
<keyword evidence="4 6" id="KW-1133">Transmembrane helix</keyword>
<feature type="transmembrane region" description="Helical" evidence="6">
    <location>
        <begin position="199"/>
        <end position="221"/>
    </location>
</feature>
<protein>
    <submittedName>
        <fullName evidence="8">Archaeal flagella assembly protein J</fullName>
    </submittedName>
</protein>
<evidence type="ECO:0000313" key="9">
    <source>
        <dbReference type="Proteomes" id="UP000027153"/>
    </source>
</evidence>
<keyword evidence="8" id="KW-0969">Cilium</keyword>
<dbReference type="AlphaFoldDB" id="A0A062UVS9"/>
<evidence type="ECO:0000313" key="8">
    <source>
        <dbReference type="EMBL" id="KCZ71131.1"/>
    </source>
</evidence>
<feature type="transmembrane region" description="Helical" evidence="6">
    <location>
        <begin position="227"/>
        <end position="247"/>
    </location>
</feature>
<dbReference type="InterPro" id="IPR056569">
    <property type="entry name" value="ArlJ-like"/>
</dbReference>
<dbReference type="GO" id="GO:0005886">
    <property type="term" value="C:plasma membrane"/>
    <property type="evidence" value="ECO:0007669"/>
    <property type="project" value="UniProtKB-SubCell"/>
</dbReference>
<proteinExistence type="predicted"/>
<dbReference type="NCBIfam" id="NF004704">
    <property type="entry name" value="PRK06041.1-2"/>
    <property type="match status" value="1"/>
</dbReference>
<evidence type="ECO:0000259" key="7">
    <source>
        <dbReference type="Pfam" id="PF00482"/>
    </source>
</evidence>
<organism evidence="8 9">
    <name type="scientific">Candidatus Methanoperedens nitratireducens</name>
    <dbReference type="NCBI Taxonomy" id="1392998"/>
    <lineage>
        <taxon>Archaea</taxon>
        <taxon>Methanobacteriati</taxon>
        <taxon>Methanobacteriota</taxon>
        <taxon>Stenosarchaea group</taxon>
        <taxon>Methanomicrobia</taxon>
        <taxon>Methanosarcinales</taxon>
        <taxon>ANME-2 cluster</taxon>
        <taxon>Candidatus Methanoperedentaceae</taxon>
        <taxon>Candidatus Methanoperedens</taxon>
    </lineage>
</organism>
<feature type="transmembrane region" description="Helical" evidence="6">
    <location>
        <begin position="272"/>
        <end position="291"/>
    </location>
</feature>
<feature type="domain" description="Type II secretion system protein GspF" evidence="7">
    <location>
        <begin position="87"/>
        <end position="212"/>
    </location>
</feature>
<dbReference type="PANTHER" id="PTHR35402:SF2">
    <property type="entry name" value="FLAGELLA ACCESSORY PROTEIN J"/>
    <property type="match status" value="1"/>
</dbReference>
<evidence type="ECO:0000256" key="3">
    <source>
        <dbReference type="ARBA" id="ARBA00022692"/>
    </source>
</evidence>
<evidence type="ECO:0000256" key="6">
    <source>
        <dbReference type="SAM" id="Phobius"/>
    </source>
</evidence>
<dbReference type="Pfam" id="PF00482">
    <property type="entry name" value="T2SSF"/>
    <property type="match status" value="1"/>
</dbReference>
<sequence>MPDSKVLFHCLGISKKNYIKKYVIPVFAISILFPLLMLILVPSILYGYMLIAMLLVPFALLTIVVLYPISSLEGKKKEIDNNIHYYITHMGVLATSQMTRVDILHLLSKTEAYGYLARETGRIYALIRYWHISFPVACRFIAKRTPSVLFSDFLDRMAHATQAGEDFEDFVISEQTVVMNDFMTMYKDSLNSIDMIKEMFISMSMSLIFIVAFAIIMPIITGMDAKLLVAGAVAIFLGTELIILMYAKTKVPTDRIWHTLEIETTADRRIKWSMPISLMLCIILTGILIAYPILPTTIMFAVSLTPLLLTGIIARNEENKIKRFDDNFGAFIRSLGGSSGARSGLIIESLKELVPHDFGPLSKNIANLYKRLKIRLNTTRAWEHFAAGTGSNLIERFATMFVEGTTVGGKPDVIGDIISKNFMRILSVRKLRYSSAASLIGVLYGLTAGIAATMFLALSIISMLSNLFSNIVVPSLDIGISIATVVNMDIDLLTNILMIMMAGHSLMSAMLIRVVDGGHHFNTYTHFVGFVWVSALSAEFTMRAMGPLLGII</sequence>
<evidence type="ECO:0000256" key="5">
    <source>
        <dbReference type="ARBA" id="ARBA00023136"/>
    </source>
</evidence>
<evidence type="ECO:0000256" key="2">
    <source>
        <dbReference type="ARBA" id="ARBA00022475"/>
    </source>
</evidence>
<comment type="subcellular location">
    <subcellularLocation>
        <location evidence="1">Cell membrane</location>
        <topology evidence="1">Multi-pass membrane protein</topology>
    </subcellularLocation>
</comment>
<keyword evidence="9" id="KW-1185">Reference proteome</keyword>
<feature type="transmembrane region" description="Helical" evidence="6">
    <location>
        <begin position="493"/>
        <end position="512"/>
    </location>
</feature>
<dbReference type="RefSeq" id="WP_048093340.1">
    <property type="nucleotide sequence ID" value="NZ_JMIY01000007.1"/>
</dbReference>
<keyword evidence="2" id="KW-1003">Cell membrane</keyword>
<dbReference type="OrthoDB" id="141855at2157"/>
<dbReference type="EMBL" id="JMIY01000007">
    <property type="protein sequence ID" value="KCZ71131.1"/>
    <property type="molecule type" value="Genomic_DNA"/>
</dbReference>